<feature type="transmembrane region" description="Helical" evidence="7">
    <location>
        <begin position="87"/>
        <end position="115"/>
    </location>
</feature>
<organism evidence="8 9">
    <name type="scientific">Thomasclavelia cocleata</name>
    <dbReference type="NCBI Taxonomy" id="69824"/>
    <lineage>
        <taxon>Bacteria</taxon>
        <taxon>Bacillati</taxon>
        <taxon>Bacillota</taxon>
        <taxon>Erysipelotrichia</taxon>
        <taxon>Erysipelotrichales</taxon>
        <taxon>Coprobacillaceae</taxon>
        <taxon>Thomasclavelia</taxon>
    </lineage>
</organism>
<feature type="transmembrane region" description="Helical" evidence="7">
    <location>
        <begin position="432"/>
        <end position="451"/>
    </location>
</feature>
<dbReference type="SUPFAM" id="SSF161070">
    <property type="entry name" value="SNF-like"/>
    <property type="match status" value="1"/>
</dbReference>
<evidence type="ECO:0000256" key="7">
    <source>
        <dbReference type="SAM" id="Phobius"/>
    </source>
</evidence>
<dbReference type="AlphaFoldDB" id="A0A1I0FUS4"/>
<dbReference type="CDD" id="cd10336">
    <property type="entry name" value="SLC6sbd_Tyt1-Like"/>
    <property type="match status" value="1"/>
</dbReference>
<evidence type="ECO:0000256" key="4">
    <source>
        <dbReference type="ARBA" id="ARBA00022989"/>
    </source>
</evidence>
<feature type="transmembrane region" description="Helical" evidence="7">
    <location>
        <begin position="382"/>
        <end position="403"/>
    </location>
</feature>
<dbReference type="GO" id="GO:0015293">
    <property type="term" value="F:symporter activity"/>
    <property type="evidence" value="ECO:0007669"/>
    <property type="project" value="UniProtKB-KW"/>
</dbReference>
<dbReference type="InterPro" id="IPR000175">
    <property type="entry name" value="Na/ntran_symport"/>
</dbReference>
<feature type="transmembrane region" description="Helical" evidence="7">
    <location>
        <begin position="306"/>
        <end position="327"/>
    </location>
</feature>
<dbReference type="PANTHER" id="PTHR42948">
    <property type="entry name" value="TRANSPORTER"/>
    <property type="match status" value="1"/>
</dbReference>
<keyword evidence="4 7" id="KW-1133">Transmembrane helix</keyword>
<dbReference type="PROSITE" id="PS00610">
    <property type="entry name" value="NA_NEUROTRAN_SYMP_1"/>
    <property type="match status" value="1"/>
</dbReference>
<gene>
    <name evidence="8" type="ORF">SAMN04489758_12242</name>
</gene>
<evidence type="ECO:0000256" key="2">
    <source>
        <dbReference type="ARBA" id="ARBA00022448"/>
    </source>
</evidence>
<dbReference type="NCBIfam" id="NF037979">
    <property type="entry name" value="Na_transp"/>
    <property type="match status" value="1"/>
</dbReference>
<dbReference type="EMBL" id="FOIN01000022">
    <property type="protein sequence ID" value="SET62053.1"/>
    <property type="molecule type" value="Genomic_DNA"/>
</dbReference>
<dbReference type="PROSITE" id="PS50267">
    <property type="entry name" value="NA_NEUROTRAN_SYMP_3"/>
    <property type="match status" value="1"/>
</dbReference>
<dbReference type="PRINTS" id="PR00176">
    <property type="entry name" value="NANEUSMPORT"/>
</dbReference>
<evidence type="ECO:0000313" key="9">
    <source>
        <dbReference type="Proteomes" id="UP000198558"/>
    </source>
</evidence>
<accession>A0A1I0FUS4</accession>
<keyword evidence="5 7" id="KW-0472">Membrane</keyword>
<feature type="transmembrane region" description="Helical" evidence="7">
    <location>
        <begin position="347"/>
        <end position="370"/>
    </location>
</feature>
<dbReference type="GO" id="GO:0016020">
    <property type="term" value="C:membrane"/>
    <property type="evidence" value="ECO:0007669"/>
    <property type="project" value="UniProtKB-SubCell"/>
</dbReference>
<feature type="transmembrane region" description="Helical" evidence="7">
    <location>
        <begin position="175"/>
        <end position="195"/>
    </location>
</feature>
<name>A0A1I0FUS4_9FIRM</name>
<comment type="subcellular location">
    <subcellularLocation>
        <location evidence="1">Membrane</location>
        <topology evidence="1">Multi-pass membrane protein</topology>
    </subcellularLocation>
</comment>
<proteinExistence type="inferred from homology"/>
<feature type="transmembrane region" description="Helical" evidence="7">
    <location>
        <begin position="12"/>
        <end position="30"/>
    </location>
</feature>
<comment type="similarity">
    <text evidence="6">Belongs to the sodium:neurotransmitter symporter (SNF) (TC 2.A.22) family.</text>
</comment>
<evidence type="ECO:0000256" key="6">
    <source>
        <dbReference type="RuleBase" id="RU003732"/>
    </source>
</evidence>
<evidence type="ECO:0000256" key="5">
    <source>
        <dbReference type="ARBA" id="ARBA00023136"/>
    </source>
</evidence>
<dbReference type="GeneID" id="78288772"/>
<feature type="transmembrane region" description="Helical" evidence="7">
    <location>
        <begin position="145"/>
        <end position="163"/>
    </location>
</feature>
<sequence>MNRENLSSRLGFILLSAGCAIGLGNIWRFPYMVGKYGGGAFVLVYLFFLIILGLPIIVMEYSVGRASKKSVAQSFHVLEKKGQKWHWFSYVAMAGNYLLVMFYTTIAGWMLAYFVKMLNGDFIGLTPKEVGDVFSSLQINPQASVFWMVLIVVIGCGICAVGLQRGVEKVTKVMMGLLLAVMLLLVVKSLSLDGAMKGVEFYLIPDFNALMENGIFNAIYGAMGQAFFTLSIGMGGMAIFGSYIGRERSLTGEGFRVLALDTFVATMAGLIIFPACMSFGVDAGSGPGLVFVTLPNIFNVMDNGQMWGTLFFIFMNFAALSTIIAVFENIVSFSIDLFQWSRKKSVILNFIIIVIGSIPCAIGFSILSGFQPLGAGSAVLDLLDFLVSNVIMPLGSLVFLFFCTRKIGWGWKSFMSEANAGKGLGFPEKAKFYVSWILPLIVIFIFLFGLWEKLFM</sequence>
<evidence type="ECO:0000313" key="8">
    <source>
        <dbReference type="EMBL" id="SET62053.1"/>
    </source>
</evidence>
<keyword evidence="3 6" id="KW-0812">Transmembrane</keyword>
<protein>
    <recommendedName>
        <fullName evidence="6">Transporter</fullName>
    </recommendedName>
</protein>
<dbReference type="RefSeq" id="WP_092354579.1">
    <property type="nucleotide sequence ID" value="NZ_FOIN01000022.1"/>
</dbReference>
<keyword evidence="6" id="KW-0769">Symport</keyword>
<feature type="transmembrane region" description="Helical" evidence="7">
    <location>
        <begin position="215"/>
        <end position="245"/>
    </location>
</feature>
<feature type="transmembrane region" description="Helical" evidence="7">
    <location>
        <begin position="36"/>
        <end position="59"/>
    </location>
</feature>
<dbReference type="OrthoDB" id="9762833at2"/>
<reference evidence="9" key="1">
    <citation type="submission" date="2016-10" db="EMBL/GenBank/DDBJ databases">
        <authorList>
            <person name="Varghese N."/>
            <person name="Submissions S."/>
        </authorList>
    </citation>
    <scope>NUCLEOTIDE SEQUENCE [LARGE SCALE GENOMIC DNA]</scope>
    <source>
        <strain evidence="9">DSM 1551</strain>
    </source>
</reference>
<evidence type="ECO:0000256" key="3">
    <source>
        <dbReference type="ARBA" id="ARBA00022692"/>
    </source>
</evidence>
<dbReference type="InterPro" id="IPR037272">
    <property type="entry name" value="SNS_sf"/>
</dbReference>
<keyword evidence="2 6" id="KW-0813">Transport</keyword>
<dbReference type="Proteomes" id="UP000198558">
    <property type="component" value="Unassembled WGS sequence"/>
</dbReference>
<dbReference type="PANTHER" id="PTHR42948:SF1">
    <property type="entry name" value="TRANSPORTER"/>
    <property type="match status" value="1"/>
</dbReference>
<evidence type="ECO:0000256" key="1">
    <source>
        <dbReference type="ARBA" id="ARBA00004141"/>
    </source>
</evidence>
<dbReference type="InterPro" id="IPR047218">
    <property type="entry name" value="YocR/YhdH-like"/>
</dbReference>
<dbReference type="Pfam" id="PF00209">
    <property type="entry name" value="SNF"/>
    <property type="match status" value="2"/>
</dbReference>
<feature type="transmembrane region" description="Helical" evidence="7">
    <location>
        <begin position="257"/>
        <end position="281"/>
    </location>
</feature>
<keyword evidence="9" id="KW-1185">Reference proteome</keyword>